<evidence type="ECO:0000259" key="2">
    <source>
        <dbReference type="Pfam" id="PF02470"/>
    </source>
</evidence>
<dbReference type="KEGG" id="amuc:Pan181_09040"/>
<name>A0A518AJ20_9BACT</name>
<keyword evidence="4" id="KW-1185">Reference proteome</keyword>
<gene>
    <name evidence="3" type="ORF">Pan181_09040</name>
</gene>
<keyword evidence="1" id="KW-0472">Membrane</keyword>
<dbReference type="PANTHER" id="PTHR33371">
    <property type="entry name" value="INTERMEMBRANE PHOSPHOLIPID TRANSPORT SYSTEM BINDING PROTEIN MLAD-RELATED"/>
    <property type="match status" value="1"/>
</dbReference>
<feature type="domain" description="Mce/MlaD" evidence="2">
    <location>
        <begin position="39"/>
        <end position="112"/>
    </location>
</feature>
<proteinExistence type="predicted"/>
<dbReference type="OrthoDB" id="260338at2"/>
<dbReference type="EMBL" id="CP036278">
    <property type="protein sequence ID" value="QDU54721.1"/>
    <property type="molecule type" value="Genomic_DNA"/>
</dbReference>
<dbReference type="Proteomes" id="UP000315750">
    <property type="component" value="Chromosome"/>
</dbReference>
<protein>
    <submittedName>
        <fullName evidence="3">Mce related protein</fullName>
    </submittedName>
</protein>
<feature type="transmembrane region" description="Helical" evidence="1">
    <location>
        <begin position="9"/>
        <end position="27"/>
    </location>
</feature>
<evidence type="ECO:0000313" key="4">
    <source>
        <dbReference type="Proteomes" id="UP000315750"/>
    </source>
</evidence>
<dbReference type="AlphaFoldDB" id="A0A518AJ20"/>
<keyword evidence="1" id="KW-1133">Transmembrane helix</keyword>
<dbReference type="InterPro" id="IPR003399">
    <property type="entry name" value="Mce/MlaD"/>
</dbReference>
<dbReference type="Pfam" id="PF02470">
    <property type="entry name" value="MlaD"/>
    <property type="match status" value="1"/>
</dbReference>
<evidence type="ECO:0000256" key="1">
    <source>
        <dbReference type="SAM" id="Phobius"/>
    </source>
</evidence>
<dbReference type="PANTHER" id="PTHR33371:SF4">
    <property type="entry name" value="INTERMEMBRANE PHOSPHOLIPID TRANSPORT SYSTEM BINDING PROTEIN MLAD"/>
    <property type="match status" value="1"/>
</dbReference>
<sequence>MDERRMQRLVGMVVLFTITFLGVLLVANNPASSPFHTGGYDITVQADRAEGVAVNTPVRKDGVLIGRVKDVSWSQQGVLLEVRIDREDVKIYEYDEPQIQPSSIIGDAVISFVRDTDKLKEYKDKEPAPLLAGSLVEARVIDNPIMTISKLNESLQPSILKLGEAGEKIAILADKVNTILGDDIGQQRLHKTMDELTLTLQDFRRTTNNFDQLISDPQLQEDLTQALREIPELMTETRGTMQRAGQTLDNFDNVVASAERNLKNLEGLTEPLGERGEEISDLLISAIDNLDIVMKDLSRFTSDLNNSKGLIGRLVHDEKLGDNAQSVLNNANVLIYNINERVRSTEIDKILYNMKVFSDKIAREPGRLIGGAVKPSITK</sequence>
<dbReference type="InterPro" id="IPR052336">
    <property type="entry name" value="MlaD_Phospholipid_Transporter"/>
</dbReference>
<organism evidence="3 4">
    <name type="scientific">Aeoliella mucimassa</name>
    <dbReference type="NCBI Taxonomy" id="2527972"/>
    <lineage>
        <taxon>Bacteria</taxon>
        <taxon>Pseudomonadati</taxon>
        <taxon>Planctomycetota</taxon>
        <taxon>Planctomycetia</taxon>
        <taxon>Pirellulales</taxon>
        <taxon>Lacipirellulaceae</taxon>
        <taxon>Aeoliella</taxon>
    </lineage>
</organism>
<evidence type="ECO:0000313" key="3">
    <source>
        <dbReference type="EMBL" id="QDU54721.1"/>
    </source>
</evidence>
<dbReference type="RefSeq" id="WP_145245661.1">
    <property type="nucleotide sequence ID" value="NZ_CP036278.1"/>
</dbReference>
<reference evidence="3 4" key="1">
    <citation type="submission" date="2019-02" db="EMBL/GenBank/DDBJ databases">
        <title>Deep-cultivation of Planctomycetes and their phenomic and genomic characterization uncovers novel biology.</title>
        <authorList>
            <person name="Wiegand S."/>
            <person name="Jogler M."/>
            <person name="Boedeker C."/>
            <person name="Pinto D."/>
            <person name="Vollmers J."/>
            <person name="Rivas-Marin E."/>
            <person name="Kohn T."/>
            <person name="Peeters S.H."/>
            <person name="Heuer A."/>
            <person name="Rast P."/>
            <person name="Oberbeckmann S."/>
            <person name="Bunk B."/>
            <person name="Jeske O."/>
            <person name="Meyerdierks A."/>
            <person name="Storesund J.E."/>
            <person name="Kallscheuer N."/>
            <person name="Luecker S."/>
            <person name="Lage O.M."/>
            <person name="Pohl T."/>
            <person name="Merkel B.J."/>
            <person name="Hornburger P."/>
            <person name="Mueller R.-W."/>
            <person name="Bruemmer F."/>
            <person name="Labrenz M."/>
            <person name="Spormann A.M."/>
            <person name="Op den Camp H."/>
            <person name="Overmann J."/>
            <person name="Amann R."/>
            <person name="Jetten M.S.M."/>
            <person name="Mascher T."/>
            <person name="Medema M.H."/>
            <person name="Devos D.P."/>
            <person name="Kaster A.-K."/>
            <person name="Ovreas L."/>
            <person name="Rohde M."/>
            <person name="Galperin M.Y."/>
            <person name="Jogler C."/>
        </authorList>
    </citation>
    <scope>NUCLEOTIDE SEQUENCE [LARGE SCALE GENOMIC DNA]</scope>
    <source>
        <strain evidence="3 4">Pan181</strain>
    </source>
</reference>
<keyword evidence="1" id="KW-0812">Transmembrane</keyword>
<accession>A0A518AJ20</accession>